<gene>
    <name evidence="3" type="ORF">J2X26_002934</name>
</gene>
<keyword evidence="4" id="KW-1185">Reference proteome</keyword>
<evidence type="ECO:0000256" key="1">
    <source>
        <dbReference type="SAM" id="MobiDB-lite"/>
    </source>
</evidence>
<dbReference type="Pfam" id="PF13699">
    <property type="entry name" value="eCIS_core"/>
    <property type="match status" value="1"/>
</dbReference>
<dbReference type="RefSeq" id="WP_307493386.1">
    <property type="nucleotide sequence ID" value="NZ_JAUSVB010000004.1"/>
</dbReference>
<accession>A0ABU0EH59</accession>
<dbReference type="Proteomes" id="UP001239626">
    <property type="component" value="Unassembled WGS sequence"/>
</dbReference>
<proteinExistence type="predicted"/>
<feature type="region of interest" description="Disordered" evidence="1">
    <location>
        <begin position="111"/>
        <end position="156"/>
    </location>
</feature>
<evidence type="ECO:0000313" key="4">
    <source>
        <dbReference type="Proteomes" id="UP001239626"/>
    </source>
</evidence>
<dbReference type="EMBL" id="JAUSVB010000004">
    <property type="protein sequence ID" value="MDQ0374607.1"/>
    <property type="molecule type" value="Genomic_DNA"/>
</dbReference>
<evidence type="ECO:0000313" key="3">
    <source>
        <dbReference type="EMBL" id="MDQ0374607.1"/>
    </source>
</evidence>
<feature type="domain" description="eCIS core" evidence="2">
    <location>
        <begin position="176"/>
        <end position="247"/>
    </location>
</feature>
<reference evidence="3 4" key="1">
    <citation type="submission" date="2023-07" db="EMBL/GenBank/DDBJ databases">
        <title>Sorghum-associated microbial communities from plants grown in Nebraska, USA.</title>
        <authorList>
            <person name="Schachtman D."/>
        </authorList>
    </citation>
    <scope>NUCLEOTIDE SEQUENCE [LARGE SCALE GENOMIC DNA]</scope>
    <source>
        <strain evidence="3 4">BE332</strain>
    </source>
</reference>
<dbReference type="InterPro" id="IPR025295">
    <property type="entry name" value="eCIS_core_dom"/>
</dbReference>
<organism evidence="3 4">
    <name type="scientific">Cellulomonas humilata</name>
    <dbReference type="NCBI Taxonomy" id="144055"/>
    <lineage>
        <taxon>Bacteria</taxon>
        <taxon>Bacillati</taxon>
        <taxon>Actinomycetota</taxon>
        <taxon>Actinomycetes</taxon>
        <taxon>Micrococcales</taxon>
        <taxon>Cellulomonadaceae</taxon>
        <taxon>Cellulomonas</taxon>
    </lineage>
</organism>
<sequence length="1356" mass="145118">MGQHARLREAGDPATGPPVAARMARALHTVPPQRESAQVRAPISNAAMARALATTEVQARLAVSHVDDPQEREAERFAARVVAGGAISRGAALGGFVRSAAATAEGTRGAARRANVAPARSAHPVATATRPVAREDRPGGPESAGGAGPGLESVGAGPEMSASLESFITGISGGEPLAEALRERIEPVLGADLSNVRVHTDDASAAAAAQIHARAFTYGKDIFVGPGESPADLALMAHESTHVVQQGAVEVYRLFDFVGDAAKEAVADLAQEIPGYDLLSQVAGQDLITGRAVQTSRAEFVGALLSNGPFAGAVGPILKSLDALDQIFDLISSRLAEHNLSLDRILGDMAAAWAEMDFTSLPSTNVAIAERYIARLLSDVTAFVAAIVNDVIEAVKAAAKKFAQPLVEKPPIQPYWDLGVKVFHYNPLTGESVNAPTVDILRDLLRLLGKEQVMQQMDERGTLAETAKWLDEQFATFRGLQSQAEQLIRDVIDAISPDNIGSLIDNLTSLADRAYNLLLEFKAFAETVIGKILELVKKALLGWLSEHAHKLPGFHLLTVMLERNPFTDEKVDRNATNLIKGFITLLPNGETVFDQLAESGTIASAAGKIEGAMGRLNITWDLITGTFRAIWDGLKLEDLVAPTTAFDRIVAQFGEPLGRIIEFATTVLQVVVELILKLMNFPSELIGNIVANAMAAIDDIKRDPIQFLQNVVLALKQGFIGFFDNIGTYLLQGLTNWLFRGIRELGIEPPQDVSLKSIITLVIQVAGVTEEALWAKLAKRIGQEKVDKIRRAIEMLGQAWAFIKDVQGRGIEAVWEFIQGQLSNLWDTILNTAKDWIVKEVVTKATTRLATMLDPTGVMAAVNSAVVLFDTIRTVMEYINEILAIVDRYVATIAAVAKGNIGPGAAMIESGLASAIPVALGFIANLLHLDDVPDKIREIIVGLRELIDQALEWLFDQAMALGQAALDALVGEGGQGAAVDPLVVNETLTGATAGHRLTVDDESSGDLMVHSDPITPLDEVHVQEQALRAAGQRLKTAYLAHRTILQALAGSPPSSEQATQLQQHAATVAAAKEEIKGIAARQALVAPLSGEALFAKAMALLTDLHATIVEPVLRDTLAQMEAAGTTGLVDAVRVAYDAITNPVAIADVLVEIEQESAAPDGSPLEPIELEIVVPGTGPGPNGTIKLALGGSPEERFLAALLRMNQDRERRDTGNEKALVKVLLTRKKGKRIINFNTKEFFQEVATHGWPFLDVAIVNVPGASEHGATTHLIQDLVVDKAMQKIGWSAARLRQSITGSIWESLYDQMAGFEGTTEQMNDPNRVWPVLREIVGDLDRALAGVNSAWHAQQAAPPGTAP</sequence>
<name>A0ABU0EH59_9CELL</name>
<comment type="caution">
    <text evidence="3">The sequence shown here is derived from an EMBL/GenBank/DDBJ whole genome shotgun (WGS) entry which is preliminary data.</text>
</comment>
<protein>
    <recommendedName>
        <fullName evidence="2">eCIS core domain-containing protein</fullName>
    </recommendedName>
</protein>
<evidence type="ECO:0000259" key="2">
    <source>
        <dbReference type="Pfam" id="PF13699"/>
    </source>
</evidence>